<comment type="caution">
    <text evidence="3">The sequence shown here is derived from an EMBL/GenBank/DDBJ whole genome shotgun (WGS) entry which is preliminary data.</text>
</comment>
<name>A0ABV7YJR9_9ACTN</name>
<dbReference type="PANTHER" id="PTHR13246">
    <property type="entry name" value="ENDO BETA N-ACETYLGLUCOSAMINIDASE"/>
    <property type="match status" value="1"/>
</dbReference>
<feature type="chain" id="PRO_5046909880" description="Cytosolic endo-beta-N-acetylglucosaminidase TIM barrel domain-containing protein" evidence="1">
    <location>
        <begin position="32"/>
        <end position="635"/>
    </location>
</feature>
<evidence type="ECO:0000256" key="1">
    <source>
        <dbReference type="SAM" id="SignalP"/>
    </source>
</evidence>
<keyword evidence="1" id="KW-0732">Signal</keyword>
<dbReference type="EMBL" id="JBHRZH010000023">
    <property type="protein sequence ID" value="MFC3764290.1"/>
    <property type="molecule type" value="Genomic_DNA"/>
</dbReference>
<dbReference type="InterPro" id="IPR036116">
    <property type="entry name" value="FN3_sf"/>
</dbReference>
<accession>A0ABV7YJR9</accession>
<dbReference type="InterPro" id="IPR013783">
    <property type="entry name" value="Ig-like_fold"/>
</dbReference>
<dbReference type="PANTHER" id="PTHR13246:SF1">
    <property type="entry name" value="CYTOSOLIC ENDO-BETA-N-ACETYLGLUCOSAMINIDASE"/>
    <property type="match status" value="1"/>
</dbReference>
<evidence type="ECO:0000259" key="2">
    <source>
        <dbReference type="Pfam" id="PF03644"/>
    </source>
</evidence>
<keyword evidence="4" id="KW-1185">Reference proteome</keyword>
<gene>
    <name evidence="3" type="ORF">ACFOUW_25870</name>
</gene>
<dbReference type="SUPFAM" id="SSF49265">
    <property type="entry name" value="Fibronectin type III"/>
    <property type="match status" value="1"/>
</dbReference>
<evidence type="ECO:0000313" key="3">
    <source>
        <dbReference type="EMBL" id="MFC3764290.1"/>
    </source>
</evidence>
<proteinExistence type="predicted"/>
<reference evidence="4" key="1">
    <citation type="journal article" date="2019" name="Int. J. Syst. Evol. Microbiol.">
        <title>The Global Catalogue of Microorganisms (GCM) 10K type strain sequencing project: providing services to taxonomists for standard genome sequencing and annotation.</title>
        <authorList>
            <consortium name="The Broad Institute Genomics Platform"/>
            <consortium name="The Broad Institute Genome Sequencing Center for Infectious Disease"/>
            <person name="Wu L."/>
            <person name="Ma J."/>
        </authorList>
    </citation>
    <scope>NUCLEOTIDE SEQUENCE [LARGE SCALE GENOMIC DNA]</scope>
    <source>
        <strain evidence="4">CGMCC 4.7241</strain>
    </source>
</reference>
<dbReference type="RefSeq" id="WP_205115164.1">
    <property type="nucleotide sequence ID" value="NZ_JAFBCM010000001.1"/>
</dbReference>
<protein>
    <recommendedName>
        <fullName evidence="2">Cytosolic endo-beta-N-acetylglucosaminidase TIM barrel domain-containing protein</fullName>
    </recommendedName>
</protein>
<dbReference type="Proteomes" id="UP001595699">
    <property type="component" value="Unassembled WGS sequence"/>
</dbReference>
<dbReference type="CDD" id="cd06547">
    <property type="entry name" value="GH85_ENGase"/>
    <property type="match status" value="1"/>
</dbReference>
<dbReference type="InterPro" id="IPR005201">
    <property type="entry name" value="TIM_ENGase"/>
</dbReference>
<evidence type="ECO:0000313" key="4">
    <source>
        <dbReference type="Proteomes" id="UP001595699"/>
    </source>
</evidence>
<feature type="domain" description="Cytosolic endo-beta-N-acetylglucosaminidase TIM barrel" evidence="2">
    <location>
        <begin position="103"/>
        <end position="395"/>
    </location>
</feature>
<organism evidence="3 4">
    <name type="scientific">Tenggerimyces flavus</name>
    <dbReference type="NCBI Taxonomy" id="1708749"/>
    <lineage>
        <taxon>Bacteria</taxon>
        <taxon>Bacillati</taxon>
        <taxon>Actinomycetota</taxon>
        <taxon>Actinomycetes</taxon>
        <taxon>Propionibacteriales</taxon>
        <taxon>Nocardioidaceae</taxon>
        <taxon>Tenggerimyces</taxon>
    </lineage>
</organism>
<feature type="signal peptide" evidence="1">
    <location>
        <begin position="1"/>
        <end position="31"/>
    </location>
</feature>
<dbReference type="Gene3D" id="3.20.20.80">
    <property type="entry name" value="Glycosidases"/>
    <property type="match status" value="1"/>
</dbReference>
<dbReference type="Gene3D" id="2.60.40.10">
    <property type="entry name" value="Immunoglobulins"/>
    <property type="match status" value="1"/>
</dbReference>
<dbReference type="Gene3D" id="2.60.120.260">
    <property type="entry name" value="Galactose-binding domain-like"/>
    <property type="match status" value="1"/>
</dbReference>
<sequence length="635" mass="68301">MKLVRLVGVVMVAAAVSASALLLPSEPSAGAAVAGPGQPYAPNWHPRDLLTWSPATDADAPFNRSVTPLVPRVQDALTTANPSAASRRLLALSVFANTDGNPSQGSANFDYYTSEFWQYIDTLVFWGGSASEGLILAPNPTVTDAAHRNGVPVYGTVFFPPVVYGGQLSWVQDLLVRDASGSFPLARKLAEVSRYYGFEGWFINQETDGTDAASAALMRDFIVELKAHGSRVVWYDAMNETGAVGWRGALDDLNDSFFAASDLMFVDFRWDLPDLPASAAYARSMTRSPAELFFGVDTGWRQFAVQPDFDAIYPAASPSGASVALYRPDFTLTGTEDKTQFAARETRFWVGADRDPSLSGADADGWRGVSSKIGESSPVTRLPFVTSFSTGRGLSYARDGRVLQRLQWNDLAAQDVLPTWRWLVRGAPLTVDYDFASAWNGGSSLRLSGALPSAADVPLFAARARVPHGARLSVVASGSVRLSAVLRFADRPGRDVVVPLGKARSSWTSLSASLSKYAGRTLTSIGLRLSSSSASSVDVHVGELALRTSSSHPSAPSRVRVVPSTDGGLRVTWKASSTKNVRYNIFVKDTSGNRRWAGTTSYPAKYVGPELHAQPNDVEIEAIDPNGNRSRRASN</sequence>
<dbReference type="Pfam" id="PF03644">
    <property type="entry name" value="Glyco_hydro_85"/>
    <property type="match status" value="1"/>
</dbReference>
<dbReference type="InterPro" id="IPR032979">
    <property type="entry name" value="ENGase"/>
</dbReference>